<dbReference type="InterPro" id="IPR024072">
    <property type="entry name" value="DHFR-like_dom_sf"/>
</dbReference>
<keyword evidence="3" id="KW-1185">Reference proteome</keyword>
<name>A0A8J3L6L9_9ACTN</name>
<dbReference type="Pfam" id="PF01872">
    <property type="entry name" value="RibD_C"/>
    <property type="match status" value="1"/>
</dbReference>
<dbReference type="GO" id="GO:0009231">
    <property type="term" value="P:riboflavin biosynthetic process"/>
    <property type="evidence" value="ECO:0007669"/>
    <property type="project" value="InterPro"/>
</dbReference>
<evidence type="ECO:0000259" key="1">
    <source>
        <dbReference type="Pfam" id="PF01872"/>
    </source>
</evidence>
<proteinExistence type="predicted"/>
<dbReference type="SUPFAM" id="SSF53597">
    <property type="entry name" value="Dihydrofolate reductase-like"/>
    <property type="match status" value="1"/>
</dbReference>
<organism evidence="2 3">
    <name type="scientific">Catellatospora coxensis</name>
    <dbReference type="NCBI Taxonomy" id="310354"/>
    <lineage>
        <taxon>Bacteria</taxon>
        <taxon>Bacillati</taxon>
        <taxon>Actinomycetota</taxon>
        <taxon>Actinomycetes</taxon>
        <taxon>Micromonosporales</taxon>
        <taxon>Micromonosporaceae</taxon>
        <taxon>Catellatospora</taxon>
    </lineage>
</organism>
<comment type="caution">
    <text evidence="2">The sequence shown here is derived from an EMBL/GenBank/DDBJ whole genome shotgun (WGS) entry which is preliminary data.</text>
</comment>
<gene>
    <name evidence="2" type="ORF">Cco03nite_40650</name>
</gene>
<reference evidence="2 3" key="1">
    <citation type="submission" date="2021-01" db="EMBL/GenBank/DDBJ databases">
        <title>Whole genome shotgun sequence of Catellatospora coxensis NBRC 107359.</title>
        <authorList>
            <person name="Komaki H."/>
            <person name="Tamura T."/>
        </authorList>
    </citation>
    <scope>NUCLEOTIDE SEQUENCE [LARGE SCALE GENOMIC DNA]</scope>
    <source>
        <strain evidence="2 3">NBRC 107359</strain>
    </source>
</reference>
<dbReference type="Gene3D" id="3.40.430.10">
    <property type="entry name" value="Dihydrofolate Reductase, subunit A"/>
    <property type="match status" value="1"/>
</dbReference>
<dbReference type="AlphaFoldDB" id="A0A8J3L6L9"/>
<accession>A0A8J3L6L9</accession>
<dbReference type="Proteomes" id="UP000630887">
    <property type="component" value="Unassembled WGS sequence"/>
</dbReference>
<evidence type="ECO:0000313" key="3">
    <source>
        <dbReference type="Proteomes" id="UP000630887"/>
    </source>
</evidence>
<dbReference type="GO" id="GO:0008703">
    <property type="term" value="F:5-amino-6-(5-phosphoribosylamino)uracil reductase activity"/>
    <property type="evidence" value="ECO:0007669"/>
    <property type="project" value="InterPro"/>
</dbReference>
<dbReference type="InterPro" id="IPR002734">
    <property type="entry name" value="RibDG_C"/>
</dbReference>
<dbReference type="PANTHER" id="PTHR38011">
    <property type="entry name" value="DIHYDROFOLATE REDUCTASE FAMILY PROTEIN (AFU_ORTHOLOGUE AFUA_8G06820)"/>
    <property type="match status" value="1"/>
</dbReference>
<evidence type="ECO:0000313" key="2">
    <source>
        <dbReference type="EMBL" id="GIG07365.1"/>
    </source>
</evidence>
<feature type="domain" description="Bacterial bifunctional deaminase-reductase C-terminal" evidence="1">
    <location>
        <begin position="19"/>
        <end position="190"/>
    </location>
</feature>
<dbReference type="EMBL" id="BONI01000033">
    <property type="protein sequence ID" value="GIG07365.1"/>
    <property type="molecule type" value="Genomic_DNA"/>
</dbReference>
<dbReference type="InterPro" id="IPR050765">
    <property type="entry name" value="Riboflavin_Biosynth_HTPR"/>
</dbReference>
<dbReference type="PANTHER" id="PTHR38011:SF11">
    <property type="entry name" value="2,5-DIAMINO-6-RIBOSYLAMINO-4(3H)-PYRIMIDINONE 5'-PHOSPHATE REDUCTASE"/>
    <property type="match status" value="1"/>
</dbReference>
<protein>
    <submittedName>
        <fullName evidence="2">Pyrimidine reductase</fullName>
    </submittedName>
</protein>
<sequence>MFVVQTASTTDIQETPMRKLINSTYITLDGVIENPMWTVPYFDDEAAAFAGFQTSTADALLMGRATYDGMSAAWPNRDESDPSTGAAYFNNVKKYVASTTLTDPAWKNSEVLQGDLVEEVARIKAQDGGDILQYGYGSVTTQLIRAGLVDEVRFWICPVLEGGDSLTTPLKDVKASFELVDTKVMKSGVVIVSYRPKAAE</sequence>